<name>A0A8J3FLP1_9ACTN</name>
<feature type="region of interest" description="Disordered" evidence="1">
    <location>
        <begin position="270"/>
        <end position="293"/>
    </location>
</feature>
<evidence type="ECO:0000313" key="2">
    <source>
        <dbReference type="EMBL" id="GGK77351.1"/>
    </source>
</evidence>
<dbReference type="EMBL" id="BMMX01000001">
    <property type="protein sequence ID" value="GGK77351.1"/>
    <property type="molecule type" value="Genomic_DNA"/>
</dbReference>
<evidence type="ECO:0000256" key="1">
    <source>
        <dbReference type="SAM" id="MobiDB-lite"/>
    </source>
</evidence>
<organism evidence="2 3">
    <name type="scientific">Mangrovihabitans endophyticus</name>
    <dbReference type="NCBI Taxonomy" id="1751298"/>
    <lineage>
        <taxon>Bacteria</taxon>
        <taxon>Bacillati</taxon>
        <taxon>Actinomycetota</taxon>
        <taxon>Actinomycetes</taxon>
        <taxon>Micromonosporales</taxon>
        <taxon>Micromonosporaceae</taxon>
        <taxon>Mangrovihabitans</taxon>
    </lineage>
</organism>
<sequence>MAVERDLRVDGAPVATYVVDPDLDVRLAPRPYLHPVRTLGGVTVTDALCFDHPWHLGASIAVADVAGVNLWGGRTYVRGAGYQWCGDHGRITHHAWRPSADGLDQELHWCDAAGRVLLTERRGITAEAAPPYGWRLRLRCELAAADDVPVVLGSPATHGRSGGAGYGGFLWRAGPGAADTFTARHRGAGEVNGSAAPWVALTVADAYTLVLDGLAGADRWFVRTAEYAGVCAAWAFRHTLTVGPGAPLRREVRVLVADGTLTRDEVARAQVSAAPGPSSVPGQPPSGAAPPQP</sequence>
<dbReference type="Pfam" id="PF14100">
    <property type="entry name" value="DUF6807"/>
    <property type="match status" value="1"/>
</dbReference>
<reference evidence="2" key="1">
    <citation type="journal article" date="2014" name="Int. J. Syst. Evol. Microbiol.">
        <title>Complete genome sequence of Corynebacterium casei LMG S-19264T (=DSM 44701T), isolated from a smear-ripened cheese.</title>
        <authorList>
            <consortium name="US DOE Joint Genome Institute (JGI-PGF)"/>
            <person name="Walter F."/>
            <person name="Albersmeier A."/>
            <person name="Kalinowski J."/>
            <person name="Ruckert C."/>
        </authorList>
    </citation>
    <scope>NUCLEOTIDE SEQUENCE</scope>
    <source>
        <strain evidence="2">CGMCC 4.7299</strain>
    </source>
</reference>
<gene>
    <name evidence="2" type="ORF">GCM10012284_09240</name>
</gene>
<feature type="compositionally biased region" description="Pro residues" evidence="1">
    <location>
        <begin position="282"/>
        <end position="293"/>
    </location>
</feature>
<evidence type="ECO:0000313" key="3">
    <source>
        <dbReference type="Proteomes" id="UP000656042"/>
    </source>
</evidence>
<feature type="compositionally biased region" description="Low complexity" evidence="1">
    <location>
        <begin position="270"/>
        <end position="281"/>
    </location>
</feature>
<dbReference type="InterPro" id="IPR029475">
    <property type="entry name" value="DUF6807"/>
</dbReference>
<protein>
    <submittedName>
        <fullName evidence="2">Oxidoreductase</fullName>
    </submittedName>
</protein>
<dbReference type="Proteomes" id="UP000656042">
    <property type="component" value="Unassembled WGS sequence"/>
</dbReference>
<proteinExistence type="predicted"/>
<keyword evidence="3" id="KW-1185">Reference proteome</keyword>
<reference evidence="2" key="2">
    <citation type="submission" date="2020-09" db="EMBL/GenBank/DDBJ databases">
        <authorList>
            <person name="Sun Q."/>
            <person name="Zhou Y."/>
        </authorList>
    </citation>
    <scope>NUCLEOTIDE SEQUENCE</scope>
    <source>
        <strain evidence="2">CGMCC 4.7299</strain>
    </source>
</reference>
<accession>A0A8J3FLP1</accession>
<comment type="caution">
    <text evidence="2">The sequence shown here is derived from an EMBL/GenBank/DDBJ whole genome shotgun (WGS) entry which is preliminary data.</text>
</comment>
<dbReference type="RefSeq" id="WP_189077710.1">
    <property type="nucleotide sequence ID" value="NZ_BMMX01000001.1"/>
</dbReference>
<dbReference type="AlphaFoldDB" id="A0A8J3FLP1"/>